<sequence>MANASPALLGMSILYRKSDQREGFTFSEADQEMQWTVHRGELQKLFLEHICHPERVHLGKRLASYVQPKDADGPIELRFQDGSSTSCDVLFGADGVKSTVRAVMFTQLADAAKDAGCEQESDSLRSCIPAAWSGTTVYRGLLERDPIADGKPPPLNMSHLMISLVAYPISKGRVLNVVAVVTNPELGGTVYEGPWTADASVEEVRSLYAGWEPEVEDVLQNVGSWSKWAIHVVNDLPTFVDGRVVLFGDAAHGMTPHQGAGAGQGFEDALMLGQFIGQSNVTKDNIHTAFKIYDSFRRPFTQRVAAASMQMGLMHSLIHPELNAPVTSSSVAGEYLAKIVENIERFKEWRRENDLMEDCQSALRLLQEKIIETS</sequence>
<gene>
    <name evidence="5" type="ORF">TRAPUB_4873</name>
</gene>
<keyword evidence="2" id="KW-0274">FAD</keyword>
<dbReference type="GO" id="GO:0071949">
    <property type="term" value="F:FAD binding"/>
    <property type="evidence" value="ECO:0007669"/>
    <property type="project" value="InterPro"/>
</dbReference>
<comment type="caution">
    <text evidence="5">The sequence shown here is derived from an EMBL/GenBank/DDBJ whole genome shotgun (WGS) entry which is preliminary data.</text>
</comment>
<dbReference type="InterPro" id="IPR051104">
    <property type="entry name" value="FAD_monoxygenase"/>
</dbReference>
<evidence type="ECO:0000256" key="3">
    <source>
        <dbReference type="ARBA" id="ARBA00023002"/>
    </source>
</evidence>
<feature type="domain" description="FAD-binding" evidence="4">
    <location>
        <begin position="236"/>
        <end position="306"/>
    </location>
</feature>
<evidence type="ECO:0000256" key="1">
    <source>
        <dbReference type="ARBA" id="ARBA00022630"/>
    </source>
</evidence>
<keyword evidence="3" id="KW-0560">Oxidoreductase</keyword>
<dbReference type="OMA" id="RRENDLM"/>
<dbReference type="Proteomes" id="UP000184267">
    <property type="component" value="Unassembled WGS sequence"/>
</dbReference>
<dbReference type="GO" id="GO:0016491">
    <property type="term" value="F:oxidoreductase activity"/>
    <property type="evidence" value="ECO:0007669"/>
    <property type="project" value="UniProtKB-KW"/>
</dbReference>
<reference evidence="5 6" key="1">
    <citation type="submission" date="2016-10" db="EMBL/GenBank/DDBJ databases">
        <title>Genome sequence of the basidiomycete white-rot fungus Trametes pubescens.</title>
        <authorList>
            <person name="Makela M.R."/>
            <person name="Granchi Z."/>
            <person name="Peng M."/>
            <person name="De Vries R.P."/>
            <person name="Grigoriev I."/>
            <person name="Riley R."/>
            <person name="Hilden K."/>
        </authorList>
    </citation>
    <scope>NUCLEOTIDE SEQUENCE [LARGE SCALE GENOMIC DNA]</scope>
    <source>
        <strain evidence="5 6">FBCC735</strain>
    </source>
</reference>
<keyword evidence="6" id="KW-1185">Reference proteome</keyword>
<evidence type="ECO:0000313" key="6">
    <source>
        <dbReference type="Proteomes" id="UP000184267"/>
    </source>
</evidence>
<dbReference type="InterPro" id="IPR002938">
    <property type="entry name" value="FAD-bd"/>
</dbReference>
<protein>
    <submittedName>
        <fullName evidence="5">Salicylate hydroxylase</fullName>
    </submittedName>
</protein>
<dbReference type="Pfam" id="PF01494">
    <property type="entry name" value="FAD_binding_3"/>
    <property type="match status" value="1"/>
</dbReference>
<dbReference type="PANTHER" id="PTHR46720">
    <property type="entry name" value="HYDROXYLASE, PUTATIVE (AFU_ORTHOLOGUE AFUA_3G01460)-RELATED"/>
    <property type="match status" value="1"/>
</dbReference>
<dbReference type="Gene3D" id="3.50.50.60">
    <property type="entry name" value="FAD/NAD(P)-binding domain"/>
    <property type="match status" value="1"/>
</dbReference>
<proteinExistence type="predicted"/>
<dbReference type="PANTHER" id="PTHR46720:SF3">
    <property type="entry name" value="FAD-BINDING DOMAIN-CONTAINING PROTEIN-RELATED"/>
    <property type="match status" value="1"/>
</dbReference>
<dbReference type="OrthoDB" id="417877at2759"/>
<dbReference type="STRING" id="154538.A0A1M2VA71"/>
<dbReference type="InterPro" id="IPR036188">
    <property type="entry name" value="FAD/NAD-bd_sf"/>
</dbReference>
<evidence type="ECO:0000256" key="2">
    <source>
        <dbReference type="ARBA" id="ARBA00022827"/>
    </source>
</evidence>
<dbReference type="SUPFAM" id="SSF54373">
    <property type="entry name" value="FAD-linked reductases, C-terminal domain"/>
    <property type="match status" value="1"/>
</dbReference>
<dbReference type="AlphaFoldDB" id="A0A1M2VA71"/>
<evidence type="ECO:0000313" key="5">
    <source>
        <dbReference type="EMBL" id="OJT04417.1"/>
    </source>
</evidence>
<organism evidence="5 6">
    <name type="scientific">Trametes pubescens</name>
    <name type="common">White-rot fungus</name>
    <dbReference type="NCBI Taxonomy" id="154538"/>
    <lineage>
        <taxon>Eukaryota</taxon>
        <taxon>Fungi</taxon>
        <taxon>Dikarya</taxon>
        <taxon>Basidiomycota</taxon>
        <taxon>Agaricomycotina</taxon>
        <taxon>Agaricomycetes</taxon>
        <taxon>Polyporales</taxon>
        <taxon>Polyporaceae</taxon>
        <taxon>Trametes</taxon>
    </lineage>
</organism>
<dbReference type="EMBL" id="MNAD01001540">
    <property type="protein sequence ID" value="OJT04417.1"/>
    <property type="molecule type" value="Genomic_DNA"/>
</dbReference>
<dbReference type="GO" id="GO:0044550">
    <property type="term" value="P:secondary metabolite biosynthetic process"/>
    <property type="evidence" value="ECO:0007669"/>
    <property type="project" value="TreeGrafter"/>
</dbReference>
<accession>A0A1M2VA71</accession>
<keyword evidence="1" id="KW-0285">Flavoprotein</keyword>
<dbReference type="PRINTS" id="PR00420">
    <property type="entry name" value="RNGMNOXGNASE"/>
</dbReference>
<dbReference type="SUPFAM" id="SSF51905">
    <property type="entry name" value="FAD/NAD(P)-binding domain"/>
    <property type="match status" value="1"/>
</dbReference>
<name>A0A1M2VA71_TRAPU</name>
<evidence type="ECO:0000259" key="4">
    <source>
        <dbReference type="Pfam" id="PF01494"/>
    </source>
</evidence>